<dbReference type="PANTHER" id="PTHR11359">
    <property type="entry name" value="AMP DEAMINASE"/>
    <property type="match status" value="1"/>
</dbReference>
<dbReference type="Pfam" id="PF19326">
    <property type="entry name" value="AMP_deaminase"/>
    <property type="match status" value="2"/>
</dbReference>
<dbReference type="InterPro" id="IPR006650">
    <property type="entry name" value="A/AMP_deam_AS"/>
</dbReference>
<name>A0A8W8L5V8_MAGGI</name>
<dbReference type="FunFam" id="3.20.20.140:FF:000035">
    <property type="entry name" value="Probable amp deaminase"/>
    <property type="match status" value="1"/>
</dbReference>
<feature type="region of interest" description="Disordered" evidence="9">
    <location>
        <begin position="1"/>
        <end position="30"/>
    </location>
</feature>
<comment type="catalytic activity">
    <reaction evidence="8">
        <text>AMP + H2O + H(+) = IMP + NH4(+)</text>
        <dbReference type="Rhea" id="RHEA:14777"/>
        <dbReference type="ChEBI" id="CHEBI:15377"/>
        <dbReference type="ChEBI" id="CHEBI:15378"/>
        <dbReference type="ChEBI" id="CHEBI:28938"/>
        <dbReference type="ChEBI" id="CHEBI:58053"/>
        <dbReference type="ChEBI" id="CHEBI:456215"/>
        <dbReference type="EC" id="3.5.4.6"/>
    </reaction>
</comment>
<evidence type="ECO:0000256" key="6">
    <source>
        <dbReference type="ARBA" id="ARBA00022801"/>
    </source>
</evidence>
<keyword evidence="6 8" id="KW-0378">Hydrolase</keyword>
<evidence type="ECO:0000256" key="3">
    <source>
        <dbReference type="ARBA" id="ARBA00006676"/>
    </source>
</evidence>
<evidence type="ECO:0000313" key="11">
    <source>
        <dbReference type="Proteomes" id="UP000005408"/>
    </source>
</evidence>
<dbReference type="Gene3D" id="3.20.20.140">
    <property type="entry name" value="Metal-dependent hydrolases"/>
    <property type="match status" value="2"/>
</dbReference>
<keyword evidence="5 8" id="KW-0479">Metal-binding</keyword>
<dbReference type="CDD" id="cd01319">
    <property type="entry name" value="AMPD"/>
    <property type="match status" value="1"/>
</dbReference>
<dbReference type="PIRSF" id="PIRSF001251">
    <property type="entry name" value="AMP_deaminase_met"/>
    <property type="match status" value="1"/>
</dbReference>
<dbReference type="GO" id="GO:0046872">
    <property type="term" value="F:metal ion binding"/>
    <property type="evidence" value="ECO:0007669"/>
    <property type="project" value="UniProtKB-KW"/>
</dbReference>
<accession>A0A8W8L5V8</accession>
<comment type="similarity">
    <text evidence="3 8">Belongs to the metallo-dependent hydrolases superfamily. Adenosine and AMP deaminases family.</text>
</comment>
<feature type="compositionally biased region" description="Basic and acidic residues" evidence="9">
    <location>
        <begin position="1"/>
        <end position="20"/>
    </location>
</feature>
<evidence type="ECO:0000256" key="1">
    <source>
        <dbReference type="ARBA" id="ARBA00001947"/>
    </source>
</evidence>
<organism evidence="10 11">
    <name type="scientific">Magallana gigas</name>
    <name type="common">Pacific oyster</name>
    <name type="synonym">Crassostrea gigas</name>
    <dbReference type="NCBI Taxonomy" id="29159"/>
    <lineage>
        <taxon>Eukaryota</taxon>
        <taxon>Metazoa</taxon>
        <taxon>Spiralia</taxon>
        <taxon>Lophotrochozoa</taxon>
        <taxon>Mollusca</taxon>
        <taxon>Bivalvia</taxon>
        <taxon>Autobranchia</taxon>
        <taxon>Pteriomorphia</taxon>
        <taxon>Ostreida</taxon>
        <taxon>Ostreoidea</taxon>
        <taxon>Ostreidae</taxon>
        <taxon>Magallana</taxon>
    </lineage>
</organism>
<reference evidence="10" key="1">
    <citation type="submission" date="2022-08" db="UniProtKB">
        <authorList>
            <consortium name="EnsemblMetazoa"/>
        </authorList>
    </citation>
    <scope>IDENTIFICATION</scope>
    <source>
        <strain evidence="10">05x7-T-G4-1.051#20</strain>
    </source>
</reference>
<dbReference type="AlphaFoldDB" id="A0A8W8L5V8"/>
<evidence type="ECO:0000256" key="8">
    <source>
        <dbReference type="PIRNR" id="PIRNR001251"/>
    </source>
</evidence>
<keyword evidence="7" id="KW-0862">Zinc</keyword>
<dbReference type="NCBIfam" id="TIGR01429">
    <property type="entry name" value="AMP_deaminase"/>
    <property type="match status" value="1"/>
</dbReference>
<dbReference type="Gene3D" id="4.10.800.20">
    <property type="match status" value="1"/>
</dbReference>
<dbReference type="InterPro" id="IPR006329">
    <property type="entry name" value="AMPD"/>
</dbReference>
<evidence type="ECO:0000313" key="10">
    <source>
        <dbReference type="EnsemblMetazoa" id="G26067.1:cds"/>
    </source>
</evidence>
<sequence length="818" mass="95010">MAERSERMDGRDDDLKRPAQDEILSPTFAPTKLKFPNHIHTEMDEKFQQLADTILSRSTEIIGKEGSAPYEIPEYPIEENERKFYFEKQLSSRFFNTGDQASADHERNNSVGKPSAMDSESYQRMSSTDVYDEIPEVKEEYDLAPDFQRIYIAGQEISGVPIHDLKEASKSLVQALMIREKYMAMSHQSFPKITARFLQNLEDNEEFQGMKEGFGKGSTVSDHPFHPPKKEDPFDIEVPMGVECSLKMVQGLMYVYENEEAVKNNTPLELPYIQPKTFLADQNIMYALISDGPLKSFCYRRLSYLSSKYQLHTLMNELKESAAQKEVPHRDFYNIRKVDTHVHASSCMNQKHLLRFIKKKMKTCSDEVVCKDKKSGKEMTLAEVCETMNIHSYELSVDVLDVHAVFDSMALKPYDLSVDKLDVHADRNTFHRFDKFNAKYNPIGESRLREIFIKTDNYINGKYFGHVIKEVMEDLGESKYQNAEYRLSIYGRSRDEWDKLAYWAIENKIYSDNVRWMIQIPRLYDIYKSAKIVKNFQEILENIFMPLFEVTRNPQSHPELHKFLIYVSGFDSVDDESKTEHIKFDLETPLPEDWCQDENPPYSYYLYYMYANITVLNQFRRERSLPTFTLRPHCGEAGNVTHLVAGFMLAENISHGLVLRKVPVLQYLYYLAHIGIAMSPLSNNSLFLNYHRNPLPEYFARGLNISLSTDDPLQFHFTKEALMEEYSIAAQVWKLSTCDMCEIARNSVLQSGFEHEVKRHWLGPNYTKEGVAGNDVSRTNVPDIRVAYRYETLVDELKCICRGAILYDESMDSVSSKK</sequence>
<comment type="pathway">
    <text evidence="2">Purine metabolism; IMP biosynthesis via salvage pathway; IMP from AMP: step 1/1.</text>
</comment>
<dbReference type="GO" id="GO:0003876">
    <property type="term" value="F:AMP deaminase activity"/>
    <property type="evidence" value="ECO:0007669"/>
    <property type="project" value="UniProtKB-EC"/>
</dbReference>
<dbReference type="InterPro" id="IPR032466">
    <property type="entry name" value="Metal_Hydrolase"/>
</dbReference>
<evidence type="ECO:0000256" key="5">
    <source>
        <dbReference type="ARBA" id="ARBA00022723"/>
    </source>
</evidence>
<dbReference type="SUPFAM" id="SSF51556">
    <property type="entry name" value="Metallo-dependent hydrolases"/>
    <property type="match status" value="2"/>
</dbReference>
<dbReference type="Proteomes" id="UP000005408">
    <property type="component" value="Unassembled WGS sequence"/>
</dbReference>
<evidence type="ECO:0000256" key="2">
    <source>
        <dbReference type="ARBA" id="ARBA00004955"/>
    </source>
</evidence>
<evidence type="ECO:0000256" key="7">
    <source>
        <dbReference type="ARBA" id="ARBA00022833"/>
    </source>
</evidence>
<evidence type="ECO:0000256" key="9">
    <source>
        <dbReference type="SAM" id="MobiDB-lite"/>
    </source>
</evidence>
<dbReference type="EnsemblMetazoa" id="G26067.1">
    <property type="protein sequence ID" value="G26067.1:cds"/>
    <property type="gene ID" value="G26067"/>
</dbReference>
<feature type="region of interest" description="Disordered" evidence="9">
    <location>
        <begin position="98"/>
        <end position="119"/>
    </location>
</feature>
<dbReference type="EC" id="3.5.4.6" evidence="4 8"/>
<evidence type="ECO:0000256" key="4">
    <source>
        <dbReference type="ARBA" id="ARBA00012775"/>
    </source>
</evidence>
<proteinExistence type="inferred from homology"/>
<dbReference type="GO" id="GO:0032264">
    <property type="term" value="P:IMP salvage"/>
    <property type="evidence" value="ECO:0007669"/>
    <property type="project" value="InterPro"/>
</dbReference>
<dbReference type="PANTHER" id="PTHR11359:SF0">
    <property type="entry name" value="AMP DEAMINASE"/>
    <property type="match status" value="1"/>
</dbReference>
<dbReference type="PROSITE" id="PS00485">
    <property type="entry name" value="A_DEAMINASE"/>
    <property type="match status" value="1"/>
</dbReference>
<dbReference type="GO" id="GO:0046033">
    <property type="term" value="P:AMP metabolic process"/>
    <property type="evidence" value="ECO:0007669"/>
    <property type="project" value="TreeGrafter"/>
</dbReference>
<protein>
    <recommendedName>
        <fullName evidence="4 8">AMP deaminase</fullName>
        <ecNumber evidence="4 8">3.5.4.6</ecNumber>
    </recommendedName>
</protein>
<comment type="cofactor">
    <cofactor evidence="1 8">
        <name>Zn(2+)</name>
        <dbReference type="ChEBI" id="CHEBI:29105"/>
    </cofactor>
</comment>
<dbReference type="GO" id="GO:0005829">
    <property type="term" value="C:cytosol"/>
    <property type="evidence" value="ECO:0007669"/>
    <property type="project" value="TreeGrafter"/>
</dbReference>
<keyword evidence="11" id="KW-1185">Reference proteome</keyword>